<dbReference type="InterPro" id="IPR000073">
    <property type="entry name" value="AB_hydrolase_1"/>
</dbReference>
<comment type="caution">
    <text evidence="3">The sequence shown here is derived from an EMBL/GenBank/DDBJ whole genome shotgun (WGS) entry which is preliminary data.</text>
</comment>
<dbReference type="InterPro" id="IPR050471">
    <property type="entry name" value="AB_hydrolase"/>
</dbReference>
<accession>A0A939T7M7</accession>
<gene>
    <name evidence="3" type="ORF">J4573_39715</name>
</gene>
<keyword evidence="1" id="KW-0575">Peroxidase</keyword>
<dbReference type="PANTHER" id="PTHR43433:SF5">
    <property type="entry name" value="AB HYDROLASE-1 DOMAIN-CONTAINING PROTEIN"/>
    <property type="match status" value="1"/>
</dbReference>
<dbReference type="AlphaFoldDB" id="A0A939T7M7"/>
<keyword evidence="1" id="KW-0560">Oxidoreductase</keyword>
<sequence>MPQIETNGIKLEYQRSGSGLGVLLIMGSGASGRVWTMHQTPALNAAGYESITFDNRGIAPSACPQGPYALEDLVADTAGLITALDLAPCRIVGSSLGASIAQILAATRPELVRCAVLMATRARSDVLRRAQSSADRALIEAGITLPSAYRAIVSVHDMLSPTTLNDDRAVSTWLELFELSGASAGSSSGQAWIDLDSDRRGHLAGILAPCRVIAFEDDLICPPHLAAEVADAIPDCDLVKISDCGHLGNLERPEEVNAAVIDFLDRT</sequence>
<protein>
    <submittedName>
        <fullName evidence="3">Alpha/beta hydrolase</fullName>
    </submittedName>
</protein>
<evidence type="ECO:0000313" key="3">
    <source>
        <dbReference type="EMBL" id="MBO2453278.1"/>
    </source>
</evidence>
<evidence type="ECO:0000313" key="4">
    <source>
        <dbReference type="Proteomes" id="UP000669179"/>
    </source>
</evidence>
<organism evidence="3 4">
    <name type="scientific">Actinomadura barringtoniae</name>
    <dbReference type="NCBI Taxonomy" id="1427535"/>
    <lineage>
        <taxon>Bacteria</taxon>
        <taxon>Bacillati</taxon>
        <taxon>Actinomycetota</taxon>
        <taxon>Actinomycetes</taxon>
        <taxon>Streptosporangiales</taxon>
        <taxon>Thermomonosporaceae</taxon>
        <taxon>Actinomadura</taxon>
    </lineage>
</organism>
<feature type="domain" description="AB hydrolase-1" evidence="2">
    <location>
        <begin position="23"/>
        <end position="259"/>
    </location>
</feature>
<dbReference type="PRINTS" id="PR00412">
    <property type="entry name" value="EPOXHYDRLASE"/>
</dbReference>
<dbReference type="GO" id="GO:0004601">
    <property type="term" value="F:peroxidase activity"/>
    <property type="evidence" value="ECO:0007669"/>
    <property type="project" value="UniProtKB-KW"/>
</dbReference>
<reference evidence="3" key="1">
    <citation type="submission" date="2021-03" db="EMBL/GenBank/DDBJ databases">
        <authorList>
            <person name="Kanchanasin P."/>
            <person name="Saeng-In P."/>
            <person name="Phongsopitanun W."/>
            <person name="Yuki M."/>
            <person name="Kudo T."/>
            <person name="Ohkuma M."/>
            <person name="Tanasupawat S."/>
        </authorList>
    </citation>
    <scope>NUCLEOTIDE SEQUENCE</scope>
    <source>
        <strain evidence="3">GKU 128</strain>
    </source>
</reference>
<dbReference type="SUPFAM" id="SSF53474">
    <property type="entry name" value="alpha/beta-Hydrolases"/>
    <property type="match status" value="1"/>
</dbReference>
<dbReference type="Pfam" id="PF12697">
    <property type="entry name" value="Abhydrolase_6"/>
    <property type="match status" value="1"/>
</dbReference>
<name>A0A939T7M7_9ACTN</name>
<dbReference type="InterPro" id="IPR000639">
    <property type="entry name" value="Epox_hydrolase-like"/>
</dbReference>
<dbReference type="PANTHER" id="PTHR43433">
    <property type="entry name" value="HYDROLASE, ALPHA/BETA FOLD FAMILY PROTEIN"/>
    <property type="match status" value="1"/>
</dbReference>
<dbReference type="RefSeq" id="WP_208261309.1">
    <property type="nucleotide sequence ID" value="NZ_JAGEOJ010000020.1"/>
</dbReference>
<proteinExistence type="predicted"/>
<keyword evidence="4" id="KW-1185">Reference proteome</keyword>
<dbReference type="GO" id="GO:0016787">
    <property type="term" value="F:hydrolase activity"/>
    <property type="evidence" value="ECO:0007669"/>
    <property type="project" value="UniProtKB-KW"/>
</dbReference>
<dbReference type="Proteomes" id="UP000669179">
    <property type="component" value="Unassembled WGS sequence"/>
</dbReference>
<dbReference type="EMBL" id="JAGEOJ010000020">
    <property type="protein sequence ID" value="MBO2453278.1"/>
    <property type="molecule type" value="Genomic_DNA"/>
</dbReference>
<evidence type="ECO:0000256" key="1">
    <source>
        <dbReference type="ARBA" id="ARBA00022559"/>
    </source>
</evidence>
<dbReference type="InterPro" id="IPR029058">
    <property type="entry name" value="AB_hydrolase_fold"/>
</dbReference>
<keyword evidence="3" id="KW-0378">Hydrolase</keyword>
<dbReference type="Gene3D" id="3.40.50.1820">
    <property type="entry name" value="alpha/beta hydrolase"/>
    <property type="match status" value="1"/>
</dbReference>
<evidence type="ECO:0000259" key="2">
    <source>
        <dbReference type="Pfam" id="PF12697"/>
    </source>
</evidence>